<dbReference type="EMBL" id="JAKKUT010000002">
    <property type="protein sequence ID" value="MDG2990412.1"/>
    <property type="molecule type" value="Genomic_DNA"/>
</dbReference>
<reference evidence="3" key="2">
    <citation type="submission" date="2022-01" db="EMBL/GenBank/DDBJ databases">
        <authorList>
            <person name="Zivanovic Y."/>
            <person name="Moreira D."/>
            <person name="Lopez-Garcia P."/>
        </authorList>
    </citation>
    <scope>NUCLEOTIDE SEQUENCE</scope>
    <source>
        <strain evidence="3">G9</strain>
    </source>
</reference>
<comment type="caution">
    <text evidence="3">The sequence shown here is derived from an EMBL/GenBank/DDBJ whole genome shotgun (WGS) entry which is preliminary data.</text>
</comment>
<evidence type="ECO:0000313" key="4">
    <source>
        <dbReference type="Proteomes" id="UP001154265"/>
    </source>
</evidence>
<proteinExistence type="predicted"/>
<dbReference type="Proteomes" id="UP001154265">
    <property type="component" value="Unassembled WGS sequence"/>
</dbReference>
<dbReference type="EC" id="2.4.-.-" evidence="3"/>
<dbReference type="PANTHER" id="PTHR45947:SF3">
    <property type="entry name" value="SULFOQUINOVOSYL TRANSFERASE SQD2"/>
    <property type="match status" value="1"/>
</dbReference>
<keyword evidence="4" id="KW-1185">Reference proteome</keyword>
<reference evidence="3" key="1">
    <citation type="journal article" date="2022" name="Genome Biol. Evol.">
        <title>A New Gene Family Diagnostic for Intracellular Biomineralization of Amorphous Ca Carbonates by Cyanobacteria.</title>
        <authorList>
            <person name="Benzerara K."/>
            <person name="Duprat E."/>
            <person name="Bitard-Feildel T."/>
            <person name="Caumes G."/>
            <person name="Cassier-Chauvat C."/>
            <person name="Chauvat F."/>
            <person name="Dezi M."/>
            <person name="Diop S.I."/>
            <person name="Gaschignard G."/>
            <person name="Gorgen S."/>
            <person name="Gugger M."/>
            <person name="Lopez-Garcia P."/>
            <person name="Millet M."/>
            <person name="Skouri-Panet F."/>
            <person name="Moreira D."/>
            <person name="Callebaut I."/>
        </authorList>
    </citation>
    <scope>NUCLEOTIDE SEQUENCE</scope>
    <source>
        <strain evidence="3">G9</strain>
    </source>
</reference>
<feature type="domain" description="Glycosyltransferase subfamily 4-like N-terminal" evidence="2">
    <location>
        <begin position="15"/>
        <end position="185"/>
    </location>
</feature>
<feature type="domain" description="Glycosyl transferase family 1" evidence="1">
    <location>
        <begin position="204"/>
        <end position="363"/>
    </location>
</feature>
<dbReference type="SUPFAM" id="SSF53756">
    <property type="entry name" value="UDP-Glycosyltransferase/glycogen phosphorylase"/>
    <property type="match status" value="1"/>
</dbReference>
<organism evidence="3 4">
    <name type="scientific">Candidatus Synechococcus calcipolaris G9</name>
    <dbReference type="NCBI Taxonomy" id="1497997"/>
    <lineage>
        <taxon>Bacteria</taxon>
        <taxon>Bacillati</taxon>
        <taxon>Cyanobacteriota</taxon>
        <taxon>Cyanophyceae</taxon>
        <taxon>Synechococcales</taxon>
        <taxon>Synechococcaceae</taxon>
        <taxon>Synechococcus</taxon>
    </lineage>
</organism>
<evidence type="ECO:0000313" key="3">
    <source>
        <dbReference type="EMBL" id="MDG2990412.1"/>
    </source>
</evidence>
<dbReference type="Gene3D" id="3.40.50.2000">
    <property type="entry name" value="Glycogen Phosphorylase B"/>
    <property type="match status" value="2"/>
</dbReference>
<evidence type="ECO:0000259" key="2">
    <source>
        <dbReference type="Pfam" id="PF13439"/>
    </source>
</evidence>
<dbReference type="InterPro" id="IPR050194">
    <property type="entry name" value="Glycosyltransferase_grp1"/>
</dbReference>
<gene>
    <name evidence="3" type="ORF">L3556_05615</name>
</gene>
<sequence length="397" mass="43898">MLKVLHIVPSVGSVYGGSSKAVLEMVGVLGRYVETVHLVTTNANGSDRLDVPLHDWIPADNYQIQYFPYLAQGDYKFSRAMSHWLWHHVGDYDLVHTHAVFSIPNWPAYWSCQRHGVPYVVSPHGMLQPWTLSYKGWKKKFFYRLLEKPALDRCCGVHALTRSEAEGLQNLGLNVPLFLLPNGIHRQEFEVLPDSSLFYKAFPHTQGRTILLFLGRIDPKKGLDLLIPAFAQAFHQYPDSHLVIAGPDNIGYQPSVEDAIRAAGCGAAVTFTGMLVGDLKLSALAAANIFVAPSYSEGFSMSVLEGMAAGLPCVITTGCNFPEAAQEKAALMIEPKGDQLLQALMTCLGDRPGAEAMGQRAQKLIFDQYTWSHIAHKLAQVYQAIHKTQPLPHTYAA</sequence>
<keyword evidence="3" id="KW-0808">Transferase</keyword>
<dbReference type="Pfam" id="PF00534">
    <property type="entry name" value="Glycos_transf_1"/>
    <property type="match status" value="1"/>
</dbReference>
<protein>
    <submittedName>
        <fullName evidence="3">Glycosyltransferase</fullName>
        <ecNumber evidence="3">2.4.-.-</ecNumber>
    </submittedName>
</protein>
<evidence type="ECO:0000259" key="1">
    <source>
        <dbReference type="Pfam" id="PF00534"/>
    </source>
</evidence>
<dbReference type="GO" id="GO:0016757">
    <property type="term" value="F:glycosyltransferase activity"/>
    <property type="evidence" value="ECO:0007669"/>
    <property type="project" value="UniProtKB-KW"/>
</dbReference>
<name>A0ABT6EYH1_9SYNE</name>
<accession>A0ABT6EYH1</accession>
<dbReference type="InterPro" id="IPR028098">
    <property type="entry name" value="Glyco_trans_4-like_N"/>
</dbReference>
<keyword evidence="3" id="KW-0328">Glycosyltransferase</keyword>
<dbReference type="InterPro" id="IPR001296">
    <property type="entry name" value="Glyco_trans_1"/>
</dbReference>
<dbReference type="RefSeq" id="WP_277866323.1">
    <property type="nucleotide sequence ID" value="NZ_JAKKUT010000002.1"/>
</dbReference>
<dbReference type="Pfam" id="PF13439">
    <property type="entry name" value="Glyco_transf_4"/>
    <property type="match status" value="1"/>
</dbReference>
<dbReference type="PANTHER" id="PTHR45947">
    <property type="entry name" value="SULFOQUINOVOSYL TRANSFERASE SQD2"/>
    <property type="match status" value="1"/>
</dbReference>